<keyword evidence="1" id="KW-0472">Membrane</keyword>
<feature type="transmembrane region" description="Helical" evidence="1">
    <location>
        <begin position="125"/>
        <end position="147"/>
    </location>
</feature>
<organism evidence="2 3">
    <name type="scientific">Bacillus cereus</name>
    <dbReference type="NCBI Taxonomy" id="1396"/>
    <lineage>
        <taxon>Bacteria</taxon>
        <taxon>Bacillati</taxon>
        <taxon>Bacillota</taxon>
        <taxon>Bacilli</taxon>
        <taxon>Bacillales</taxon>
        <taxon>Bacillaceae</taxon>
        <taxon>Bacillus</taxon>
        <taxon>Bacillus cereus group</taxon>
    </lineage>
</organism>
<evidence type="ECO:0000313" key="3">
    <source>
        <dbReference type="Proteomes" id="UP000219922"/>
    </source>
</evidence>
<dbReference type="AlphaFoldDB" id="A0A9X6SUI1"/>
<protein>
    <submittedName>
        <fullName evidence="2">Peptidase</fullName>
    </submittedName>
</protein>
<name>A0A9X6SUI1_BACCE</name>
<keyword evidence="1" id="KW-1133">Transmembrane helix</keyword>
<evidence type="ECO:0000256" key="1">
    <source>
        <dbReference type="SAM" id="Phobius"/>
    </source>
</evidence>
<evidence type="ECO:0000313" key="2">
    <source>
        <dbReference type="EMBL" id="PDZ95440.1"/>
    </source>
</evidence>
<dbReference type="Pfam" id="PF09988">
    <property type="entry name" value="DUF2227"/>
    <property type="match status" value="1"/>
</dbReference>
<gene>
    <name evidence="2" type="ORF">CON36_28220</name>
</gene>
<dbReference type="RefSeq" id="WP_098006098.1">
    <property type="nucleotide sequence ID" value="NZ_NVMX01000056.1"/>
</dbReference>
<dbReference type="Proteomes" id="UP000219922">
    <property type="component" value="Unassembled WGS sequence"/>
</dbReference>
<dbReference type="PANTHER" id="PTHR39085:SF1">
    <property type="entry name" value="SLL0924 PROTEIN"/>
    <property type="match status" value="1"/>
</dbReference>
<keyword evidence="1" id="KW-0812">Transmembrane</keyword>
<dbReference type="EMBL" id="NVMX01000056">
    <property type="protein sequence ID" value="PDZ95440.1"/>
    <property type="molecule type" value="Genomic_DNA"/>
</dbReference>
<dbReference type="InterPro" id="IPR019250">
    <property type="entry name" value="DUF2227_metal-bd"/>
</dbReference>
<reference evidence="2 3" key="1">
    <citation type="submission" date="2017-09" db="EMBL/GenBank/DDBJ databases">
        <title>Large-scale bioinformatics analysis of Bacillus genomes uncovers conserved roles of natural products in bacterial physiology.</title>
        <authorList>
            <consortium name="Agbiome Team Llc"/>
            <person name="Bleich R.M."/>
            <person name="Grubbs K.J."/>
            <person name="Santa Maria K.C."/>
            <person name="Allen S.E."/>
            <person name="Farag S."/>
            <person name="Shank E.A."/>
            <person name="Bowers A."/>
        </authorList>
    </citation>
    <scope>NUCLEOTIDE SEQUENCE [LARGE SCALE GENOMIC DNA]</scope>
    <source>
        <strain evidence="2 3">AFS092789</strain>
    </source>
</reference>
<dbReference type="PANTHER" id="PTHR39085">
    <property type="entry name" value="SLL0924 PROTEIN"/>
    <property type="match status" value="1"/>
</dbReference>
<accession>A0A9X6SUI1</accession>
<sequence>MPSGKTHTKINFFTLPVLLVGLLLWGITNTSFYVLFGLGYVIGTYFITPDMDIKSDSYRKWGIFRFLWYPYMRIMPHRSFLSHTIVLGDIIRVMYLAIIMSPVLYGVNTFIMHGDLLDYLIKKQTVLFSLFVGIVAASTMHIIADVFNTNRKKMFKTKKKKKKRRSA</sequence>
<feature type="transmembrane region" description="Helical" evidence="1">
    <location>
        <begin position="80"/>
        <end position="105"/>
    </location>
</feature>
<comment type="caution">
    <text evidence="2">The sequence shown here is derived from an EMBL/GenBank/DDBJ whole genome shotgun (WGS) entry which is preliminary data.</text>
</comment>
<proteinExistence type="predicted"/>